<evidence type="ECO:0000313" key="1">
    <source>
        <dbReference type="EMBL" id="KAG5186469.1"/>
    </source>
</evidence>
<keyword evidence="2" id="KW-1185">Reference proteome</keyword>
<accession>A0A835ZAB1</accession>
<dbReference type="Proteomes" id="UP000664859">
    <property type="component" value="Unassembled WGS sequence"/>
</dbReference>
<dbReference type="InterPro" id="IPR043472">
    <property type="entry name" value="Macro_dom-like"/>
</dbReference>
<sequence>MPCVFRNASILDCAPECDTLVSASNSRLCFDGGSDLDYTTLFDDPHDAMYAKLKSFWDSHNKVFGECSAVHLPVGAAMIHDYGTHKFIAAPTMILPQPVPDTENAYFAFKAVLELVERDSTIQDVLVPGLCTGIGRMNIAKSAEQILKAWMDHEAGVRNDVLSRKDFVYDPRAMQQQPDVYMNTMYTQACEFVTNTDLLPVVSAETGSKLWY</sequence>
<evidence type="ECO:0008006" key="3">
    <source>
        <dbReference type="Google" id="ProtNLM"/>
    </source>
</evidence>
<gene>
    <name evidence="1" type="ORF">JKP88DRAFT_241077</name>
</gene>
<evidence type="ECO:0000313" key="2">
    <source>
        <dbReference type="Proteomes" id="UP000664859"/>
    </source>
</evidence>
<name>A0A835ZAB1_9STRA</name>
<dbReference type="OrthoDB" id="6082470at2759"/>
<protein>
    <recommendedName>
        <fullName evidence="3">Macro domain-containing protein</fullName>
    </recommendedName>
</protein>
<organism evidence="1 2">
    <name type="scientific">Tribonema minus</name>
    <dbReference type="NCBI Taxonomy" id="303371"/>
    <lineage>
        <taxon>Eukaryota</taxon>
        <taxon>Sar</taxon>
        <taxon>Stramenopiles</taxon>
        <taxon>Ochrophyta</taxon>
        <taxon>PX clade</taxon>
        <taxon>Xanthophyceae</taxon>
        <taxon>Tribonematales</taxon>
        <taxon>Tribonemataceae</taxon>
        <taxon>Tribonema</taxon>
    </lineage>
</organism>
<dbReference type="SUPFAM" id="SSF52949">
    <property type="entry name" value="Macro domain-like"/>
    <property type="match status" value="1"/>
</dbReference>
<dbReference type="AlphaFoldDB" id="A0A835ZAB1"/>
<dbReference type="Gene3D" id="3.40.220.10">
    <property type="entry name" value="Leucine Aminopeptidase, subunit E, domain 1"/>
    <property type="match status" value="1"/>
</dbReference>
<comment type="caution">
    <text evidence="1">The sequence shown here is derived from an EMBL/GenBank/DDBJ whole genome shotgun (WGS) entry which is preliminary data.</text>
</comment>
<proteinExistence type="predicted"/>
<dbReference type="EMBL" id="JAFCMP010000112">
    <property type="protein sequence ID" value="KAG5186469.1"/>
    <property type="molecule type" value="Genomic_DNA"/>
</dbReference>
<reference evidence="1" key="1">
    <citation type="submission" date="2021-02" db="EMBL/GenBank/DDBJ databases">
        <title>First Annotated Genome of the Yellow-green Alga Tribonema minus.</title>
        <authorList>
            <person name="Mahan K.M."/>
        </authorList>
    </citation>
    <scope>NUCLEOTIDE SEQUENCE</scope>
    <source>
        <strain evidence="1">UTEX B ZZ1240</strain>
    </source>
</reference>